<dbReference type="EMBL" id="SLUN01000007">
    <property type="protein sequence ID" value="TCL71552.1"/>
    <property type="molecule type" value="Genomic_DNA"/>
</dbReference>
<proteinExistence type="predicted"/>
<accession>A0A4R1RZW3</accession>
<sequence length="74" mass="8850">MGDVWYNTNIGIGCGRDKEVVRLEKLIRGQKINPVKLGMAKELRRNMTEEEKRLWVKLKKYDLRSNWRRNCNSN</sequence>
<name>A0A4R1RZW3_HYDET</name>
<protein>
    <recommendedName>
        <fullName evidence="3">DUF559 domain-containing protein</fullName>
    </recommendedName>
</protein>
<evidence type="ECO:0000313" key="2">
    <source>
        <dbReference type="Proteomes" id="UP000295008"/>
    </source>
</evidence>
<reference evidence="1 2" key="1">
    <citation type="submission" date="2019-03" db="EMBL/GenBank/DDBJ databases">
        <title>Genomic Encyclopedia of Type Strains, Phase IV (KMG-IV): sequencing the most valuable type-strain genomes for metagenomic binning, comparative biology and taxonomic classification.</title>
        <authorList>
            <person name="Goeker M."/>
        </authorList>
    </citation>
    <scope>NUCLEOTIDE SEQUENCE [LARGE SCALE GENOMIC DNA]</scope>
    <source>
        <strain evidence="1 2">LX-B</strain>
    </source>
</reference>
<evidence type="ECO:0000313" key="1">
    <source>
        <dbReference type="EMBL" id="TCL71552.1"/>
    </source>
</evidence>
<comment type="caution">
    <text evidence="1">The sequence shown here is derived from an EMBL/GenBank/DDBJ whole genome shotgun (WGS) entry which is preliminary data.</text>
</comment>
<keyword evidence="2" id="KW-1185">Reference proteome</keyword>
<evidence type="ECO:0008006" key="3">
    <source>
        <dbReference type="Google" id="ProtNLM"/>
    </source>
</evidence>
<dbReference type="AlphaFoldDB" id="A0A4R1RZW3"/>
<dbReference type="Proteomes" id="UP000295008">
    <property type="component" value="Unassembled WGS sequence"/>
</dbReference>
<organism evidence="1 2">
    <name type="scientific">Hydrogenispora ethanolica</name>
    <dbReference type="NCBI Taxonomy" id="1082276"/>
    <lineage>
        <taxon>Bacteria</taxon>
        <taxon>Bacillati</taxon>
        <taxon>Bacillota</taxon>
        <taxon>Hydrogenispora</taxon>
    </lineage>
</organism>
<gene>
    <name evidence="1" type="ORF">EDC14_100714</name>
</gene>